<organism evidence="1 2">
    <name type="scientific">Bifidobacterium dentium</name>
    <dbReference type="NCBI Taxonomy" id="1689"/>
    <lineage>
        <taxon>Bacteria</taxon>
        <taxon>Bacillati</taxon>
        <taxon>Actinomycetota</taxon>
        <taxon>Actinomycetes</taxon>
        <taxon>Bifidobacteriales</taxon>
        <taxon>Bifidobacteriaceae</taxon>
        <taxon>Bifidobacterium</taxon>
    </lineage>
</organism>
<evidence type="ECO:0000313" key="1">
    <source>
        <dbReference type="EMBL" id="KAB7462038.1"/>
    </source>
</evidence>
<reference evidence="1 2" key="1">
    <citation type="journal article" date="2019" name="Nat. Med.">
        <title>A library of human gut bacterial isolates paired with longitudinal multiomics data enables mechanistic microbiome research.</title>
        <authorList>
            <person name="Poyet M."/>
            <person name="Groussin M."/>
            <person name="Gibbons S.M."/>
            <person name="Avila-Pacheco J."/>
            <person name="Jiang X."/>
            <person name="Kearney S.M."/>
            <person name="Perrotta A.R."/>
            <person name="Berdy B."/>
            <person name="Zhao S."/>
            <person name="Lieberman T.D."/>
            <person name="Swanson P.K."/>
            <person name="Smith M."/>
            <person name="Roesemann S."/>
            <person name="Alexander J.E."/>
            <person name="Rich S.A."/>
            <person name="Livny J."/>
            <person name="Vlamakis H."/>
            <person name="Clish C."/>
            <person name="Bullock K."/>
            <person name="Deik A."/>
            <person name="Scott J."/>
            <person name="Pierce K.A."/>
            <person name="Xavier R.J."/>
            <person name="Alm E.J."/>
        </authorList>
    </citation>
    <scope>NUCLEOTIDE SEQUENCE [LARGE SCALE GENOMIC DNA]</scope>
    <source>
        <strain evidence="1 2">BIOML-A2</strain>
    </source>
</reference>
<evidence type="ECO:0000313" key="2">
    <source>
        <dbReference type="Proteomes" id="UP000429211"/>
    </source>
</evidence>
<accession>A0A7J5TKG3</accession>
<comment type="caution">
    <text evidence="1">The sequence shown here is derived from an EMBL/GenBank/DDBJ whole genome shotgun (WGS) entry which is preliminary data.</text>
</comment>
<dbReference type="Proteomes" id="UP000429211">
    <property type="component" value="Unassembled WGS sequence"/>
</dbReference>
<sequence length="90" mass="9491">MQPWSLRPLISFLSASPGSSSRSASIPPGILSAVGFRSTPAPSSFSSSSSSSTTPPAIFNLFHASYRGGMMIARYVALWANVQPLVSSRE</sequence>
<name>A0A7J5TKG3_9BIFI</name>
<proteinExistence type="predicted"/>
<gene>
    <name evidence="1" type="ORF">GBB04_03420</name>
</gene>
<dbReference type="AlphaFoldDB" id="A0A7J5TKG3"/>
<dbReference type="EMBL" id="WDPD01000002">
    <property type="protein sequence ID" value="KAB7462038.1"/>
    <property type="molecule type" value="Genomic_DNA"/>
</dbReference>
<protein>
    <submittedName>
        <fullName evidence="1">Uncharacterized protein</fullName>
    </submittedName>
</protein>